<feature type="transmembrane region" description="Helical" evidence="20">
    <location>
        <begin position="624"/>
        <end position="648"/>
    </location>
</feature>
<evidence type="ECO:0000256" key="8">
    <source>
        <dbReference type="ARBA" id="ARBA00022989"/>
    </source>
</evidence>
<evidence type="ECO:0000259" key="24">
    <source>
        <dbReference type="Pfam" id="PF06512"/>
    </source>
</evidence>
<evidence type="ECO:0000256" key="3">
    <source>
        <dbReference type="ARBA" id="ARBA00022461"/>
    </source>
</evidence>
<feature type="transmembrane region" description="Helical" evidence="20">
    <location>
        <begin position="277"/>
        <end position="297"/>
    </location>
</feature>
<feature type="coiled-coil region" evidence="21">
    <location>
        <begin position="428"/>
        <end position="462"/>
    </location>
</feature>
<feature type="domain" description="Sodium ion transport-associated" evidence="24">
    <location>
        <begin position="796"/>
        <end position="939"/>
    </location>
</feature>
<keyword evidence="8 20" id="KW-1133">Transmembrane helix</keyword>
<name>A0A8C1HPD2_CYPCA</name>
<feature type="transmembrane region" description="Helical" evidence="20">
    <location>
        <begin position="1186"/>
        <end position="1210"/>
    </location>
</feature>
<evidence type="ECO:0000256" key="16">
    <source>
        <dbReference type="ARBA" id="ARBA00036239"/>
    </source>
</evidence>
<feature type="compositionally biased region" description="Acidic residues" evidence="22">
    <location>
        <begin position="865"/>
        <end position="875"/>
    </location>
</feature>
<dbReference type="Pfam" id="PF00520">
    <property type="entry name" value="Ion_trans"/>
    <property type="match status" value="4"/>
</dbReference>
<dbReference type="InterPro" id="IPR027359">
    <property type="entry name" value="Volt_channel_dom_sf"/>
</dbReference>
<dbReference type="PRINTS" id="PR00170">
    <property type="entry name" value="NACHANNEL"/>
</dbReference>
<proteinExistence type="inferred from homology"/>
<feature type="transmembrane region" description="Helical" evidence="20">
    <location>
        <begin position="1013"/>
        <end position="1033"/>
    </location>
</feature>
<feature type="transmembrane region" description="Helical" evidence="20">
    <location>
        <begin position="1386"/>
        <end position="1414"/>
    </location>
</feature>
<evidence type="ECO:0000256" key="5">
    <source>
        <dbReference type="ARBA" id="ARBA00022692"/>
    </source>
</evidence>
<dbReference type="GO" id="GO:0001518">
    <property type="term" value="C:voltage-gated sodium channel complex"/>
    <property type="evidence" value="ECO:0007669"/>
    <property type="project" value="UniProtKB-UniRule"/>
</dbReference>
<feature type="domain" description="Ion transport" evidence="23">
    <location>
        <begin position="1268"/>
        <end position="1522"/>
    </location>
</feature>
<keyword evidence="3 20" id="KW-0894">Sodium channel</keyword>
<evidence type="ECO:0000256" key="12">
    <source>
        <dbReference type="ARBA" id="ARBA00023157"/>
    </source>
</evidence>
<dbReference type="Gene3D" id="1.10.287.70">
    <property type="match status" value="4"/>
</dbReference>
<feature type="domain" description="SCN5A-like C-terminal IQ motif" evidence="25">
    <location>
        <begin position="1635"/>
        <end position="1667"/>
    </location>
</feature>
<comment type="subcellular location">
    <subcellularLocation>
        <location evidence="1 20">Cell membrane</location>
        <topology evidence="1 20">Multi-pass membrane protein</topology>
    </subcellularLocation>
</comment>
<dbReference type="FunFam" id="1.20.120.350:FF:000003">
    <property type="entry name" value="Voltage-dependent sodium channel"/>
    <property type="match status" value="1"/>
</dbReference>
<feature type="transmembrane region" description="Helical" evidence="20">
    <location>
        <begin position="12"/>
        <end position="36"/>
    </location>
</feature>
<accession>A0A8C1HPD2</accession>
<evidence type="ECO:0000256" key="18">
    <source>
        <dbReference type="ARBA" id="ARBA00055248"/>
    </source>
</evidence>
<evidence type="ECO:0000256" key="21">
    <source>
        <dbReference type="SAM" id="Coils"/>
    </source>
</evidence>
<evidence type="ECO:0000256" key="1">
    <source>
        <dbReference type="ARBA" id="ARBA00004651"/>
    </source>
</evidence>
<dbReference type="SUPFAM" id="SSF81324">
    <property type="entry name" value="Voltage-gated potassium channels"/>
    <property type="match status" value="4"/>
</dbReference>
<evidence type="ECO:0000259" key="25">
    <source>
        <dbReference type="Pfam" id="PF24609"/>
    </source>
</evidence>
<evidence type="ECO:0000256" key="13">
    <source>
        <dbReference type="ARBA" id="ARBA00023180"/>
    </source>
</evidence>
<dbReference type="GO" id="GO:0005248">
    <property type="term" value="F:voltage-gated sodium channel activity"/>
    <property type="evidence" value="ECO:0007669"/>
    <property type="project" value="InterPro"/>
</dbReference>
<dbReference type="InterPro" id="IPR043203">
    <property type="entry name" value="VGCC_Ca_Na"/>
</dbReference>
<reference evidence="26" key="2">
    <citation type="submission" date="2025-09" db="UniProtKB">
        <authorList>
            <consortium name="Ensembl"/>
        </authorList>
    </citation>
    <scope>IDENTIFICATION</scope>
</reference>
<feature type="transmembrane region" description="Helical" evidence="20">
    <location>
        <begin position="550"/>
        <end position="577"/>
    </location>
</feature>
<feature type="region of interest" description="Disordered" evidence="22">
    <location>
        <begin position="865"/>
        <end position="905"/>
    </location>
</feature>
<keyword evidence="9 20" id="KW-0915">Sodium</keyword>
<feature type="domain" description="Ion transport" evidence="23">
    <location>
        <begin position="179"/>
        <end position="437"/>
    </location>
</feature>
<comment type="caution">
    <text evidence="20">Lacks conserved residue(s) required for the propagation of feature annotation.</text>
</comment>
<dbReference type="GO" id="GO:0019228">
    <property type="term" value="P:neuronal action potential"/>
    <property type="evidence" value="ECO:0007669"/>
    <property type="project" value="TreeGrafter"/>
</dbReference>
<feature type="region of interest" description="Disordered" evidence="22">
    <location>
        <begin position="1703"/>
        <end position="1756"/>
    </location>
</feature>
<dbReference type="Ensembl" id="ENSCCRT00000070225.2">
    <property type="protein sequence ID" value="ENSCCRP00000064785.2"/>
    <property type="gene ID" value="ENSCCRG00000034475.2"/>
</dbReference>
<keyword evidence="4" id="KW-1003">Cell membrane</keyword>
<feature type="transmembrane region" description="Helical" evidence="20">
    <location>
        <begin position="589"/>
        <end position="612"/>
    </location>
</feature>
<feature type="transmembrane region" description="Helical" evidence="20">
    <location>
        <begin position="1299"/>
        <end position="1317"/>
    </location>
</feature>
<feature type="transmembrane region" description="Helical" evidence="20">
    <location>
        <begin position="1485"/>
        <end position="1512"/>
    </location>
</feature>
<feature type="domain" description="Ion transport" evidence="23">
    <location>
        <begin position="558"/>
        <end position="788"/>
    </location>
</feature>
<feature type="transmembrane region" description="Helical" evidence="20">
    <location>
        <begin position="950"/>
        <end position="969"/>
    </location>
</feature>
<comment type="function">
    <text evidence="20">Mediates the voltage-dependent sodium ion permeability of excitable membranes. Assuming opened or closed conformations in response to the voltage difference across the membrane, the protein forms a sodium-selective channel through which Na(+) ions may pass in accordance with their electrochemical gradient.</text>
</comment>
<feature type="transmembrane region" description="Helical" evidence="20">
    <location>
        <begin position="669"/>
        <end position="697"/>
    </location>
</feature>
<feature type="domain" description="Ion transport" evidence="23">
    <location>
        <begin position="944"/>
        <end position="1218"/>
    </location>
</feature>
<reference evidence="26" key="1">
    <citation type="submission" date="2025-08" db="UniProtKB">
        <authorList>
            <consortium name="Ensembl"/>
        </authorList>
    </citation>
    <scope>IDENTIFICATION</scope>
</reference>
<evidence type="ECO:0000313" key="27">
    <source>
        <dbReference type="Proteomes" id="UP001108240"/>
    </source>
</evidence>
<keyword evidence="11 20" id="KW-0472">Membrane</keyword>
<dbReference type="CDD" id="cd13433">
    <property type="entry name" value="Na_channel_gate"/>
    <property type="match status" value="1"/>
</dbReference>
<evidence type="ECO:0000313" key="26">
    <source>
        <dbReference type="Ensembl" id="ENSCCRP00000064785.2"/>
    </source>
</evidence>
<dbReference type="FunFam" id="1.10.238.10:FF:000002">
    <property type="entry name" value="Sodium channel protein"/>
    <property type="match status" value="1"/>
</dbReference>
<evidence type="ECO:0000256" key="2">
    <source>
        <dbReference type="ARBA" id="ARBA00022448"/>
    </source>
</evidence>
<keyword evidence="7 20" id="KW-0851">Voltage-gated channel</keyword>
<comment type="subunit">
    <text evidence="19">Voltage-gated sodium (Nav) channels consist of an ion-conducting alpha subunit which is functional on its own associated with regulatory beta subunits.</text>
</comment>
<dbReference type="Gene3D" id="1.20.120.350">
    <property type="entry name" value="Voltage-gated potassium channels. Chain C"/>
    <property type="match status" value="4"/>
</dbReference>
<feature type="transmembrane region" description="Helical" evidence="20">
    <location>
        <begin position="1269"/>
        <end position="1287"/>
    </location>
</feature>
<dbReference type="InterPro" id="IPR001696">
    <property type="entry name" value="Na_channel_asu"/>
</dbReference>
<evidence type="ECO:0000256" key="20">
    <source>
        <dbReference type="RuleBase" id="RU361132"/>
    </source>
</evidence>
<keyword evidence="27" id="KW-1185">Reference proteome</keyword>
<evidence type="ECO:0000256" key="10">
    <source>
        <dbReference type="ARBA" id="ARBA00023065"/>
    </source>
</evidence>
<dbReference type="PANTHER" id="PTHR10037:SF223">
    <property type="entry name" value="SODIUM CHANNEL PROTEIN TYPE 4 SUBUNIT ALPHA"/>
    <property type="match status" value="1"/>
</dbReference>
<dbReference type="Gene3D" id="1.10.238.10">
    <property type="entry name" value="EF-hand"/>
    <property type="match status" value="1"/>
</dbReference>
<evidence type="ECO:0000256" key="4">
    <source>
        <dbReference type="ARBA" id="ARBA00022475"/>
    </source>
</evidence>
<feature type="transmembrane region" description="Helical" evidence="20">
    <location>
        <begin position="759"/>
        <end position="782"/>
    </location>
</feature>
<sequence length="1756" mass="199737">MLICSSINIYYLLLSILKTIVLLNILVDTFLSGFFYEQKEQLFEIECKNLYYPKVVAALLQQNVKMASLLPPTGADVFHPFTLESLAEIERRMAEEAAEQEQMKAPNIEVPEEDLPKPSSDLEAGKVLPFIYGDPPPNLLNVPLEELDPFYKAKKTFIVVTKGNTIYRFNAEPACYILTWNKIVEYVFTGIYTSEALVKVLSRGFCIGDFTFLRDPWNWLDFMVITMAYVTEFVDLGNISALRTFRVLRALKTITVIPGLKTIVGALIQAVKKLADVMILTVFCLSVFALIGLQLFMGNLRQKCIKSFDWSNTNSTFNFQEYIDNPENYYYVPGHMDPLLCGNSSDAGKCPEGYTCLKAGPNPNYGYTSYDNFAWAFLALFRLMTQDFWENLFQLTLRAAGKTYMIFFVVIIFLGSFYLINLILAVVAMAYAEQNEATIAEAKKKEEEYAKILEQLKKQAEVCRDDDQIQNDYDGIALKPLSKSNGSKGSMNYLEVPNSQMRKPSAVSATDNALDELEDIQRPCPPCWYKFADIFLKWDCCLPWVKFKKFIYLIVMDPFVDLGITICIVLNTLFMAMEHYPMTQHFEHMLTVGNLVFTGIFTAEMVLKLIALDPYYYFQVGWNIFDSIIVTMSLVELGLANVEGLSVLRSFRLMRVFKLAKSWPTLNMLIKIISNSVGALGNLTLVLAIIVFIFAVVGMQLFGKSYRDCVCKISEDCKLPRWHMTDFFHSFLIIFRILCGEWIETMWDCMEVAGQGMCIVVFMMVMIIGNLVVLNLFLALLLSSFSGDNLSASDDDGEMNNLQIAIARMTRGIDWVKAFVIGHFTQCLGLKPKGEGVKANEEIDSKVATMNSSLSVIKVPIANGELDDDDDDGDESSTCSTVDKPPEVVEVEEEEEEEEEDSTPEDCYTENCIRRCPCLELDVTQGKGKAWWNFRKTCYSIVEHSYFETFIIFMILLSSGALAFEDIYIEQRRVIKIILEYADLVFTYVFVIEMLLKWVAYGFKVYFTNAWCWLDFLIVDVSLISLTANILGYSELGAIKSLRTLRALRPLRALSRFEGMKVVVNALVGAIPSIFNVLLVCLIFWLIFSIMGVNLFAGKFYYCFNSTSEEVFPITQVNNKSECLELTEADPNVRWMNMKVTFDNVGMGYLSLLQVATFKGWMDIMYSAVDSREVEMQPDYESNLYMYIYFVIFIIFGSFFTLNLFIGVIIDNFNQQKAKIRGTDIFMTEDQKKYYNAMKKLGSKKPQKPIPRPTNCCQGLVFDLVTKQFFDIFIMVMICLNMVTMMVETDDQSEEKEYILFLINLVFIVLFTGECILKIIALRCHYFSIGWNIFDFVVVILSIAGLLLADLIEKYFVSPTLFRVIRLARIGRVLRLIRGAKGIRTLLFALMMSLPALFNIGLLLFLIMFIFSIFGMSNFAYVKKEAGIDDMFNFETFGNSIICLFMITTSAGWDGLLAPILNSPPDCDPDVENPGSPVRGNCGSAAVGIVFFCSYIVMSFLVVVNMYIAIILENFNVATEESSDPLCEDDFEMFYETWEKFDPTASQFIAYSRLSEFCDTLKDPLRIPKPNTLKLITMDLPMVPDDKIHCLDILLALTTQVLGDSDQMDAMKATMAEKFMDNNPSMVSFEPIISTFRQKQEEVAALTIQSAYRKHVLKRGLKHASYMYREKTNSKRQGEEAPEKVGMIAKKMSHLYGDQAVEDNKPTSFSFPQRGKPQYGVKRPPVRVQRDVVLHSAPFPTPDSSDAAEKLRESIV</sequence>
<dbReference type="GO" id="GO:0086010">
    <property type="term" value="P:membrane depolarization during action potential"/>
    <property type="evidence" value="ECO:0007669"/>
    <property type="project" value="TreeGrafter"/>
</dbReference>
<keyword evidence="5 20" id="KW-0812">Transmembrane</keyword>
<keyword evidence="14 20" id="KW-0739">Sodium transport</keyword>
<dbReference type="InterPro" id="IPR010526">
    <property type="entry name" value="Na_trans_assoc_dom"/>
</dbReference>
<comment type="function">
    <text evidence="18">Pore-forming subunit of a voltage-gated sodium (Nav) channel that directly mediates the depolarizing phase of action potentials in excitable membranes. Navs, also called VGSCs (voltage-gated sodium channels) or VDSCs (voltage-dependent sodium channels), operate by switching between closed and open conformations depending on the voltage difference across the membrane. In the open conformation they allow Na(+) ions to selectively pass through the pore, along their electrochemical gradient. The influx of Na+ ions provokes membrane depolarization, initiating the propagation of electrical signals throughout cells and tissues.</text>
</comment>
<dbReference type="GeneTree" id="ENSGT00940000167873"/>
<evidence type="ECO:0000256" key="19">
    <source>
        <dbReference type="ARBA" id="ARBA00064899"/>
    </source>
</evidence>
<keyword evidence="13" id="KW-0325">Glycoprotein</keyword>
<dbReference type="Pfam" id="PF06512">
    <property type="entry name" value="Na_trans_assoc"/>
    <property type="match status" value="1"/>
</dbReference>
<feature type="compositionally biased region" description="Basic and acidic residues" evidence="22">
    <location>
        <begin position="1747"/>
        <end position="1756"/>
    </location>
</feature>
<feature type="compositionally biased region" description="Acidic residues" evidence="22">
    <location>
        <begin position="889"/>
        <end position="905"/>
    </location>
</feature>
<evidence type="ECO:0000256" key="7">
    <source>
        <dbReference type="ARBA" id="ARBA00022882"/>
    </source>
</evidence>
<evidence type="ECO:0000259" key="23">
    <source>
        <dbReference type="Pfam" id="PF00520"/>
    </source>
</evidence>
<feature type="transmembrane region" description="Helical" evidence="20">
    <location>
        <begin position="1329"/>
        <end position="1349"/>
    </location>
</feature>
<evidence type="ECO:0000256" key="9">
    <source>
        <dbReference type="ARBA" id="ARBA00023053"/>
    </source>
</evidence>
<feature type="transmembrane region" description="Helical" evidence="20">
    <location>
        <begin position="1062"/>
        <end position="1088"/>
    </location>
</feature>
<feature type="transmembrane region" description="Helical" evidence="20">
    <location>
        <begin position="981"/>
        <end position="1001"/>
    </location>
</feature>
<dbReference type="FunFam" id="1.10.287.70:FF:000049">
    <property type="entry name" value="Voltage-dependent sodium channel 2"/>
    <property type="match status" value="1"/>
</dbReference>
<keyword evidence="2 20" id="KW-0813">Transport</keyword>
<comment type="similarity">
    <text evidence="17">Belongs to the sodium channel (TC 1.A.1.10) family. Nav1.4/SCN4A subfamily.</text>
</comment>
<evidence type="ECO:0000256" key="6">
    <source>
        <dbReference type="ARBA" id="ARBA00022737"/>
    </source>
</evidence>
<comment type="catalytic activity">
    <reaction evidence="16">
        <text>Na(+)(in) = Na(+)(out)</text>
        <dbReference type="Rhea" id="RHEA:34963"/>
        <dbReference type="ChEBI" id="CHEBI:29101"/>
    </reaction>
</comment>
<keyword evidence="21" id="KW-0175">Coiled coil</keyword>
<evidence type="ECO:0000256" key="11">
    <source>
        <dbReference type="ARBA" id="ARBA00023136"/>
    </source>
</evidence>
<keyword evidence="15 20" id="KW-0407">Ion channel</keyword>
<dbReference type="InterPro" id="IPR005821">
    <property type="entry name" value="Ion_trans_dom"/>
</dbReference>
<dbReference type="Gene3D" id="1.20.5.1190">
    <property type="entry name" value="iswi atpase"/>
    <property type="match status" value="1"/>
</dbReference>
<dbReference type="Pfam" id="PF24609">
    <property type="entry name" value="IQ_SCN5A_C"/>
    <property type="match status" value="1"/>
</dbReference>
<keyword evidence="12" id="KW-1015">Disulfide bond</keyword>
<evidence type="ECO:0000256" key="14">
    <source>
        <dbReference type="ARBA" id="ARBA00023201"/>
    </source>
</evidence>
<dbReference type="PANTHER" id="PTHR10037">
    <property type="entry name" value="VOLTAGE-GATED CATION CHANNEL CALCIUM AND SODIUM"/>
    <property type="match status" value="1"/>
</dbReference>
<evidence type="ECO:0000256" key="15">
    <source>
        <dbReference type="ARBA" id="ARBA00023303"/>
    </source>
</evidence>
<organism evidence="26 27">
    <name type="scientific">Cyprinus carpio carpio</name>
    <dbReference type="NCBI Taxonomy" id="630221"/>
    <lineage>
        <taxon>Eukaryota</taxon>
        <taxon>Metazoa</taxon>
        <taxon>Chordata</taxon>
        <taxon>Craniata</taxon>
        <taxon>Vertebrata</taxon>
        <taxon>Euteleostomi</taxon>
        <taxon>Actinopterygii</taxon>
        <taxon>Neopterygii</taxon>
        <taxon>Teleostei</taxon>
        <taxon>Ostariophysi</taxon>
        <taxon>Cypriniformes</taxon>
        <taxon>Cyprinidae</taxon>
        <taxon>Cyprininae</taxon>
        <taxon>Cyprinus</taxon>
    </lineage>
</organism>
<keyword evidence="10 20" id="KW-0406">Ion transport</keyword>
<keyword evidence="6" id="KW-0677">Repeat</keyword>
<dbReference type="Proteomes" id="UP001108240">
    <property type="component" value="Unplaced"/>
</dbReference>
<protein>
    <recommendedName>
        <fullName evidence="20">Sodium channel protein</fullName>
    </recommendedName>
</protein>
<dbReference type="InterPro" id="IPR058542">
    <property type="entry name" value="IQ_SCN5A_C"/>
</dbReference>
<feature type="transmembrane region" description="Helical" evidence="20">
    <location>
        <begin position="727"/>
        <end position="747"/>
    </location>
</feature>
<dbReference type="FunFam" id="1.10.287.70:FF:000001">
    <property type="entry name" value="Sodium channel protein"/>
    <property type="match status" value="1"/>
</dbReference>
<dbReference type="PROSITE" id="PS50096">
    <property type="entry name" value="IQ"/>
    <property type="match status" value="1"/>
</dbReference>
<dbReference type="FunFam" id="1.20.120.350:FF:000004">
    <property type="entry name" value="Sodium channel protein"/>
    <property type="match status" value="1"/>
</dbReference>
<evidence type="ECO:0000256" key="17">
    <source>
        <dbReference type="ARBA" id="ARBA00038083"/>
    </source>
</evidence>
<dbReference type="InterPro" id="IPR044564">
    <property type="entry name" value="Na_chnl_inactivation_gate"/>
</dbReference>
<dbReference type="FunFam" id="1.20.120.350:FF:000002">
    <property type="entry name" value="Sodium channel protein"/>
    <property type="match status" value="1"/>
</dbReference>
<dbReference type="OMA" id="KHIWTLV"/>
<evidence type="ECO:0000256" key="22">
    <source>
        <dbReference type="SAM" id="MobiDB-lite"/>
    </source>
</evidence>
<feature type="transmembrane region" description="Helical" evidence="20">
    <location>
        <begin position="404"/>
        <end position="431"/>
    </location>
</feature>